<evidence type="ECO:0000313" key="1">
    <source>
        <dbReference type="EMBL" id="VEV98196.1"/>
    </source>
</evidence>
<accession>A0A653E854</accession>
<gene>
    <name evidence="1" type="ORF">PMYSY11_3152</name>
</gene>
<dbReference type="EMBL" id="LR215729">
    <property type="protein sequence ID" value="VEV98196.1"/>
    <property type="molecule type" value="Genomic_DNA"/>
</dbReference>
<name>A0A653E854_9PSED</name>
<protein>
    <submittedName>
        <fullName evidence="1">Uncharacterized protein</fullName>
    </submittedName>
</protein>
<dbReference type="AlphaFoldDB" id="A0A653E854"/>
<proteinExistence type="predicted"/>
<sequence length="37" mass="3908">MNNVHCYGRTGFASYVCFVAQPCLTILSDAAAINSIG</sequence>
<reference evidence="1" key="1">
    <citation type="submission" date="2019-02" db="EMBL/GenBank/DDBJ databases">
        <authorList>
            <consortium name="Genoscope - CEA"/>
            <person name="William W."/>
        </authorList>
    </citation>
    <scope>NUCLEOTIDE SEQUENCE [LARGE SCALE GENOMIC DNA]</scope>
    <source>
        <strain evidence="1">YSy11</strain>
    </source>
</reference>
<organism evidence="1">
    <name type="scientific">Pseudomonas marincola</name>
    <dbReference type="NCBI Taxonomy" id="437900"/>
    <lineage>
        <taxon>Bacteria</taxon>
        <taxon>Pseudomonadati</taxon>
        <taxon>Pseudomonadota</taxon>
        <taxon>Gammaproteobacteria</taxon>
        <taxon>Pseudomonadales</taxon>
        <taxon>Pseudomonadaceae</taxon>
        <taxon>Pseudomonas</taxon>
    </lineage>
</organism>